<organism evidence="1">
    <name type="scientific">Polaromonas hydrogenivorans</name>
    <dbReference type="NCBI Taxonomy" id="335476"/>
    <lineage>
        <taxon>Bacteria</taxon>
        <taxon>Pseudomonadati</taxon>
        <taxon>Pseudomonadota</taxon>
        <taxon>Betaproteobacteria</taxon>
        <taxon>Burkholderiales</taxon>
        <taxon>Comamonadaceae</taxon>
        <taxon>Polaromonas</taxon>
    </lineage>
</organism>
<dbReference type="RefSeq" id="WP_349278522.1">
    <property type="nucleotide sequence ID" value="NZ_CBCSCU010000016.1"/>
</dbReference>
<accession>A0AAU7LQ55</accession>
<sequence>MSSDSHFLKERLAEAARYALMRRLLPAIRHNLAGSLQPIGMMAGMLERRIKSAAPDMAQLGKNTQALTTLSREAVATSLNLMAWLGPRDNALVALNGAVEESLGLMSTELSFRGFSVVNQTAEVSAELPKGILRSVFTASLIALTDSVEEAASVVVSAAGEAGDTRLKIAIEPGGMAELASMGSRMPTYRILQWADVQALADAEGVHLDYAPDFVQLDYCTAATVLTR</sequence>
<evidence type="ECO:0008006" key="2">
    <source>
        <dbReference type="Google" id="ProtNLM"/>
    </source>
</evidence>
<protein>
    <recommendedName>
        <fullName evidence="2">Histidine kinase</fullName>
    </recommendedName>
</protein>
<proteinExistence type="predicted"/>
<gene>
    <name evidence="1" type="ORF">ABLV49_17765</name>
</gene>
<reference evidence="1" key="1">
    <citation type="submission" date="2024-05" db="EMBL/GenBank/DDBJ databases">
        <authorList>
            <person name="Bunk B."/>
            <person name="Swiderski J."/>
            <person name="Sproer C."/>
            <person name="Thiel V."/>
        </authorList>
    </citation>
    <scope>NUCLEOTIDE SEQUENCE</scope>
    <source>
        <strain evidence="1">DSM 17735</strain>
    </source>
</reference>
<evidence type="ECO:0000313" key="1">
    <source>
        <dbReference type="EMBL" id="XBP69711.1"/>
    </source>
</evidence>
<dbReference type="AlphaFoldDB" id="A0AAU7LQ55"/>
<dbReference type="EMBL" id="CP157675">
    <property type="protein sequence ID" value="XBP69711.1"/>
    <property type="molecule type" value="Genomic_DNA"/>
</dbReference>
<name>A0AAU7LQ55_9BURK</name>